<dbReference type="GeneID" id="100649018"/>
<feature type="transmembrane region" description="Helical" evidence="2">
    <location>
        <begin position="76"/>
        <end position="96"/>
    </location>
</feature>
<dbReference type="RefSeq" id="XP_003396198.1">
    <property type="nucleotide sequence ID" value="XM_003396150.4"/>
</dbReference>
<sequence>MALLLRSCILNQRKLFLKEIITFKGTSMYYTCGNVKKFRPCLQVRHVSDKHSERNTNEREMIYNGTLTNKVRNIKLISLLSSVVSVISQPIIYMKILEEDNLASAGTLFALLNVVTISSPLLIHFLTRRYVIEMYHYPNEERYTAKLYSFLCKEREITFTPNDVNESKTQLTGAFTTCVVGGKPLLFDENNFINPKHYKIIMNYNKPMDFEVEQLHITAINQPQNKRITMGNKNENQK</sequence>
<evidence type="ECO:0000256" key="1">
    <source>
        <dbReference type="ARBA" id="ARBA00005280"/>
    </source>
</evidence>
<proteinExistence type="inferred from homology"/>
<dbReference type="GO" id="GO:0033615">
    <property type="term" value="P:mitochondrial proton-transporting ATP synthase complex assembly"/>
    <property type="evidence" value="ECO:0007669"/>
    <property type="project" value="TreeGrafter"/>
</dbReference>
<evidence type="ECO:0000313" key="4">
    <source>
        <dbReference type="RefSeq" id="XP_003396198.1"/>
    </source>
</evidence>
<evidence type="ECO:0000256" key="2">
    <source>
        <dbReference type="SAM" id="Phobius"/>
    </source>
</evidence>
<dbReference type="InterPro" id="IPR009724">
    <property type="entry name" value="TMEM70"/>
</dbReference>
<keyword evidence="2" id="KW-0472">Membrane</keyword>
<keyword evidence="2 4" id="KW-0812">Transmembrane</keyword>
<evidence type="ECO:0000313" key="3">
    <source>
        <dbReference type="Proteomes" id="UP000835206"/>
    </source>
</evidence>
<keyword evidence="3" id="KW-1185">Reference proteome</keyword>
<organism evidence="3 4">
    <name type="scientific">Bombus terrestris</name>
    <name type="common">Buff-tailed bumblebee</name>
    <name type="synonym">Apis terrestris</name>
    <dbReference type="NCBI Taxonomy" id="30195"/>
    <lineage>
        <taxon>Eukaryota</taxon>
        <taxon>Metazoa</taxon>
        <taxon>Ecdysozoa</taxon>
        <taxon>Arthropoda</taxon>
        <taxon>Hexapoda</taxon>
        <taxon>Insecta</taxon>
        <taxon>Pterygota</taxon>
        <taxon>Neoptera</taxon>
        <taxon>Endopterygota</taxon>
        <taxon>Hymenoptera</taxon>
        <taxon>Apocrita</taxon>
        <taxon>Aculeata</taxon>
        <taxon>Apoidea</taxon>
        <taxon>Anthophila</taxon>
        <taxon>Apidae</taxon>
        <taxon>Bombus</taxon>
        <taxon>Bombus</taxon>
    </lineage>
</organism>
<comment type="similarity">
    <text evidence="1">Belongs to the TMEM70 family.</text>
</comment>
<dbReference type="OrthoDB" id="156886at2759"/>
<feature type="transmembrane region" description="Helical" evidence="2">
    <location>
        <begin position="102"/>
        <end position="126"/>
    </location>
</feature>
<gene>
    <name evidence="4" type="primary">LOC100649018</name>
</gene>
<keyword evidence="2" id="KW-1133">Transmembrane helix</keyword>
<dbReference type="AlphaFoldDB" id="A0A9B0BNY6"/>
<dbReference type="PANTHER" id="PTHR13281:SF0">
    <property type="entry name" value="TRANSMEMBRANE PROTEIN 70, MITOCHONDRIAL"/>
    <property type="match status" value="1"/>
</dbReference>
<protein>
    <submittedName>
        <fullName evidence="4">Transmembrane protein 70 homolog, mitochondrial</fullName>
    </submittedName>
</protein>
<dbReference type="Proteomes" id="UP000835206">
    <property type="component" value="Chromosome 6"/>
</dbReference>
<dbReference type="Pfam" id="PF06979">
    <property type="entry name" value="TMEM70"/>
    <property type="match status" value="1"/>
</dbReference>
<dbReference type="InterPro" id="IPR045325">
    <property type="entry name" value="TMEM70/TMEM186/TMEM223"/>
</dbReference>
<accession>A0A9B0BNY6</accession>
<dbReference type="PANTHER" id="PTHR13281">
    <property type="entry name" value="TRANSMEMBRANE PROTEIN 70, MITOCHONDRIAL"/>
    <property type="match status" value="1"/>
</dbReference>
<reference evidence="4" key="1">
    <citation type="submission" date="2025-08" db="UniProtKB">
        <authorList>
            <consortium name="RefSeq"/>
        </authorList>
    </citation>
    <scope>IDENTIFICATION</scope>
</reference>
<name>A0A9B0BNY6_BOMTE</name>
<dbReference type="GO" id="GO:0031966">
    <property type="term" value="C:mitochondrial membrane"/>
    <property type="evidence" value="ECO:0007669"/>
    <property type="project" value="TreeGrafter"/>
</dbReference>
<dbReference type="KEGG" id="bter:100649018"/>